<dbReference type="EMBL" id="JAUKPO010000002">
    <property type="protein sequence ID" value="MDO1445950.1"/>
    <property type="molecule type" value="Genomic_DNA"/>
</dbReference>
<comment type="catalytic activity">
    <reaction evidence="7">
        <text>(2E)-4-hydroxy-3-methylbut-2-enyl diphosphate + oxidized [flavodoxin] + H2O + 2 H(+) = 2-C-methyl-D-erythritol 2,4-cyclic diphosphate + reduced [flavodoxin]</text>
        <dbReference type="Rhea" id="RHEA:43604"/>
        <dbReference type="Rhea" id="RHEA-COMP:10622"/>
        <dbReference type="Rhea" id="RHEA-COMP:10623"/>
        <dbReference type="ChEBI" id="CHEBI:15377"/>
        <dbReference type="ChEBI" id="CHEBI:15378"/>
        <dbReference type="ChEBI" id="CHEBI:57618"/>
        <dbReference type="ChEBI" id="CHEBI:58210"/>
        <dbReference type="ChEBI" id="CHEBI:58483"/>
        <dbReference type="ChEBI" id="CHEBI:128753"/>
        <dbReference type="EC" id="1.17.7.3"/>
    </reaction>
</comment>
<dbReference type="Proteomes" id="UP001168528">
    <property type="component" value="Unassembled WGS sequence"/>
</dbReference>
<dbReference type="InterPro" id="IPR011005">
    <property type="entry name" value="Dihydropteroate_synth-like_sf"/>
</dbReference>
<dbReference type="NCBIfam" id="TIGR00612">
    <property type="entry name" value="ispG_gcpE"/>
    <property type="match status" value="1"/>
</dbReference>
<evidence type="ECO:0000313" key="10">
    <source>
        <dbReference type="EMBL" id="MDO1445950.1"/>
    </source>
</evidence>
<keyword evidence="4 7" id="KW-0408">Iron</keyword>
<dbReference type="InterPro" id="IPR045854">
    <property type="entry name" value="NO2/SO3_Rdtase_4Fe4S_sf"/>
</dbReference>
<gene>
    <name evidence="7 10" type="primary">ispG</name>
    <name evidence="10" type="ORF">Q0590_06785</name>
</gene>
<keyword evidence="3 7" id="KW-0560">Oxidoreductase</keyword>
<keyword evidence="5 7" id="KW-0411">Iron-sulfur</keyword>
<comment type="pathway">
    <text evidence="7">Isoprenoid biosynthesis; isopentenyl diphosphate biosynthesis via DXP pathway; isopentenyl diphosphate from 1-deoxy-D-xylulose 5-phosphate: step 5/6.</text>
</comment>
<proteinExistence type="inferred from homology"/>
<evidence type="ECO:0000256" key="7">
    <source>
        <dbReference type="HAMAP-Rule" id="MF_00159"/>
    </source>
</evidence>
<feature type="binding site" evidence="7">
    <location>
        <position position="570"/>
    </location>
    <ligand>
        <name>[4Fe-4S] cluster</name>
        <dbReference type="ChEBI" id="CHEBI:49883"/>
    </ligand>
</feature>
<evidence type="ECO:0000313" key="11">
    <source>
        <dbReference type="Proteomes" id="UP001168528"/>
    </source>
</evidence>
<reference evidence="10" key="1">
    <citation type="submission" date="2023-07" db="EMBL/GenBank/DDBJ databases">
        <title>The genome sequence of Rhodocytophaga aerolata KACC 12507.</title>
        <authorList>
            <person name="Zhang X."/>
        </authorList>
    </citation>
    <scope>NUCLEOTIDE SEQUENCE</scope>
    <source>
        <strain evidence="10">KACC 12507</strain>
    </source>
</reference>
<evidence type="ECO:0000259" key="9">
    <source>
        <dbReference type="Pfam" id="PF26540"/>
    </source>
</evidence>
<name>A0ABT8R1J1_9BACT</name>
<evidence type="ECO:0000256" key="3">
    <source>
        <dbReference type="ARBA" id="ARBA00023002"/>
    </source>
</evidence>
<dbReference type="SUPFAM" id="SSF56014">
    <property type="entry name" value="Nitrite and sulphite reductase 4Fe-4S domain-like"/>
    <property type="match status" value="1"/>
</dbReference>
<feature type="domain" description="IspG C-terminal" evidence="9">
    <location>
        <begin position="566"/>
        <end position="654"/>
    </location>
</feature>
<dbReference type="InterPro" id="IPR058578">
    <property type="entry name" value="IspG_TIM"/>
</dbReference>
<organism evidence="10 11">
    <name type="scientific">Rhodocytophaga aerolata</name>
    <dbReference type="NCBI Taxonomy" id="455078"/>
    <lineage>
        <taxon>Bacteria</taxon>
        <taxon>Pseudomonadati</taxon>
        <taxon>Bacteroidota</taxon>
        <taxon>Cytophagia</taxon>
        <taxon>Cytophagales</taxon>
        <taxon>Rhodocytophagaceae</taxon>
        <taxon>Rhodocytophaga</taxon>
    </lineage>
</organism>
<keyword evidence="1 7" id="KW-0004">4Fe-4S</keyword>
<dbReference type="PANTHER" id="PTHR30454">
    <property type="entry name" value="4-HYDROXY-3-METHYLBUT-2-EN-1-YL DIPHOSPHATE SYNTHASE"/>
    <property type="match status" value="1"/>
</dbReference>
<evidence type="ECO:0000256" key="4">
    <source>
        <dbReference type="ARBA" id="ARBA00023004"/>
    </source>
</evidence>
<dbReference type="PANTHER" id="PTHR30454:SF0">
    <property type="entry name" value="4-HYDROXY-3-METHYLBUT-2-EN-1-YL DIPHOSPHATE SYNTHASE (FERREDOXIN), CHLOROPLASTIC"/>
    <property type="match status" value="1"/>
</dbReference>
<dbReference type="Gene3D" id="3.20.20.20">
    <property type="entry name" value="Dihydropteroate synthase-like"/>
    <property type="match status" value="1"/>
</dbReference>
<keyword evidence="2 7" id="KW-0479">Metal-binding</keyword>
<dbReference type="Pfam" id="PF26540">
    <property type="entry name" value="GcpE_C"/>
    <property type="match status" value="1"/>
</dbReference>
<comment type="similarity">
    <text evidence="7">Belongs to the IspG family.</text>
</comment>
<dbReference type="EC" id="1.17.7.3" evidence="7"/>
<feature type="binding site" evidence="7">
    <location>
        <position position="604"/>
    </location>
    <ligand>
        <name>[4Fe-4S] cluster</name>
        <dbReference type="ChEBI" id="CHEBI:49883"/>
    </ligand>
</feature>
<sequence>MTLTTSDISQLNTRYCNSLTQYSRRQTIDVHIGDIPLGSNYPIRVQSMTTIDTMDTMGSVEQSIRMIEAGCEYVRITAPSVKEAQNLENIRKELRKRGYKTPLIADIHFTPNAAELAARLVEKVRINPGNYADKKRFEVIDYTEAGYQAELERIRERFIPLVKICKEYGTAMRIGTNHGSLSDRILSRYGDTPLGMVESALEFLRICEDLKYYNIVLSMKASNTQVMVQAYRLLVQKLDKEGFKPYPLHLGVTEAGEAEDGRIKSAVGIGTLLEDGLGDTVRVSLTEEPELEAPVAKALIDRYTNRASLQKPIAPVEASPINPFQYFRRNTLEVLNIGGHNVPRVVADYSAIENIQIEDLKGIGHFYLPLPDKWRMNDLGADFIYTGTNKISFMLPNGLKEITDYNLWKDIADKVHTFPLFTPGQYMQQSAKHGSLNFLKLTIGELTDTLLNQIKHDATLVLLIDTYNEHAMPELRRLFFTLIEEEIQSPVIIMRQFPLLTNDMLQLYAATDVGGLLIDGLGDGVMLGTALLALADKQELVKLLTRYNQTAFGILQAARTRMSKTEYISCPSCGRTLFDLQETTAMIRKRTDHLKGVKIGIMGCIVNGPGEMADADYGYVGVGKGKIALYRGQNVIKKAVPAEKAVDELIELIREDGNWLEPEALEQ</sequence>
<dbReference type="Gene3D" id="3.30.413.10">
    <property type="entry name" value="Sulfite Reductase Hemoprotein, domain 1"/>
    <property type="match status" value="1"/>
</dbReference>
<dbReference type="PIRSF" id="PIRSF037336">
    <property type="entry name" value="IspG_like"/>
    <property type="match status" value="1"/>
</dbReference>
<keyword evidence="11" id="KW-1185">Reference proteome</keyword>
<evidence type="ECO:0000259" key="8">
    <source>
        <dbReference type="Pfam" id="PF04551"/>
    </source>
</evidence>
<dbReference type="Pfam" id="PF04551">
    <property type="entry name" value="GcpE"/>
    <property type="match status" value="1"/>
</dbReference>
<dbReference type="InterPro" id="IPR017178">
    <property type="entry name" value="IspG_atypical"/>
</dbReference>
<protein>
    <recommendedName>
        <fullName evidence="7">4-hydroxy-3-methylbut-2-en-1-yl diphosphate synthase (flavodoxin)</fullName>
        <ecNumber evidence="7">1.17.7.3</ecNumber>
    </recommendedName>
    <alternativeName>
        <fullName evidence="7">1-hydroxy-2-methyl-2-(E)-butenyl 4-diphosphate synthase</fullName>
    </alternativeName>
</protein>
<feature type="domain" description="IspG TIM-barrel" evidence="8">
    <location>
        <begin position="27"/>
        <end position="296"/>
    </location>
</feature>
<comment type="function">
    <text evidence="7">Converts 2C-methyl-D-erythritol 2,4-cyclodiphosphate (ME-2,4cPP) into 1-hydroxy-2-methyl-2-(E)-butenyl 4-diphosphate.</text>
</comment>
<keyword evidence="6 7" id="KW-0414">Isoprene biosynthesis</keyword>
<comment type="cofactor">
    <cofactor evidence="7">
        <name>[4Fe-4S] cluster</name>
        <dbReference type="ChEBI" id="CHEBI:49883"/>
    </cofactor>
    <text evidence="7">Binds 1 [4Fe-4S] cluster.</text>
</comment>
<feature type="binding site" evidence="7">
    <location>
        <position position="573"/>
    </location>
    <ligand>
        <name>[4Fe-4S] cluster</name>
        <dbReference type="ChEBI" id="CHEBI:49883"/>
    </ligand>
</feature>
<dbReference type="HAMAP" id="MF_00159">
    <property type="entry name" value="IspG"/>
    <property type="match status" value="1"/>
</dbReference>
<dbReference type="InterPro" id="IPR058579">
    <property type="entry name" value="IspG_C"/>
</dbReference>
<comment type="caution">
    <text evidence="10">The sequence shown here is derived from an EMBL/GenBank/DDBJ whole genome shotgun (WGS) entry which is preliminary data.</text>
</comment>
<evidence type="ECO:0000256" key="6">
    <source>
        <dbReference type="ARBA" id="ARBA00023229"/>
    </source>
</evidence>
<dbReference type="GO" id="GO:0046429">
    <property type="term" value="F:4-hydroxy-3-methylbut-2-en-1-yl diphosphate synthase activity (ferredoxin)"/>
    <property type="evidence" value="ECO:0007669"/>
    <property type="project" value="UniProtKB-EC"/>
</dbReference>
<evidence type="ECO:0000256" key="5">
    <source>
        <dbReference type="ARBA" id="ARBA00023014"/>
    </source>
</evidence>
<evidence type="ECO:0000256" key="1">
    <source>
        <dbReference type="ARBA" id="ARBA00022485"/>
    </source>
</evidence>
<feature type="binding site" evidence="7">
    <location>
        <position position="611"/>
    </location>
    <ligand>
        <name>[4Fe-4S] cluster</name>
        <dbReference type="ChEBI" id="CHEBI:49883"/>
    </ligand>
</feature>
<dbReference type="InterPro" id="IPR004588">
    <property type="entry name" value="IspG_bac-typ"/>
</dbReference>
<dbReference type="RefSeq" id="WP_302036746.1">
    <property type="nucleotide sequence ID" value="NZ_JAUKPO010000002.1"/>
</dbReference>
<evidence type="ECO:0000256" key="2">
    <source>
        <dbReference type="ARBA" id="ARBA00022723"/>
    </source>
</evidence>
<accession>A0ABT8R1J1</accession>